<sequence length="135" mass="15058">MPRTADYGRDRAFRTFEGLFGDVHARWRPGLKVTGTFKSRGKKVTITIHPDGTTEEHEEVSRGGGYSSVTTIGEDGAQSNMQISLDLSQLAENFENPLLRWSVSILLPLLVCLCNPCCWCAGCGYYCCFRKSRTD</sequence>
<name>A0AA36N9R9_9DINO</name>
<comment type="caution">
    <text evidence="1">The sequence shown here is derived from an EMBL/GenBank/DDBJ whole genome shotgun (WGS) entry which is preliminary data.</text>
</comment>
<proteinExistence type="predicted"/>
<reference evidence="1" key="1">
    <citation type="submission" date="2023-08" db="EMBL/GenBank/DDBJ databases">
        <authorList>
            <person name="Chen Y."/>
            <person name="Shah S."/>
            <person name="Dougan E. K."/>
            <person name="Thang M."/>
            <person name="Chan C."/>
        </authorList>
    </citation>
    <scope>NUCLEOTIDE SEQUENCE</scope>
</reference>
<gene>
    <name evidence="1" type="ORF">EVOR1521_LOCUS19975</name>
</gene>
<keyword evidence="2" id="KW-1185">Reference proteome</keyword>
<dbReference type="EMBL" id="CAUJNA010003201">
    <property type="protein sequence ID" value="CAJ1395571.1"/>
    <property type="molecule type" value="Genomic_DNA"/>
</dbReference>
<protein>
    <submittedName>
        <fullName evidence="1">Uncharacterized protein</fullName>
    </submittedName>
</protein>
<evidence type="ECO:0000313" key="1">
    <source>
        <dbReference type="EMBL" id="CAJ1395571.1"/>
    </source>
</evidence>
<dbReference type="Proteomes" id="UP001178507">
    <property type="component" value="Unassembled WGS sequence"/>
</dbReference>
<dbReference type="AlphaFoldDB" id="A0AA36N9R9"/>
<evidence type="ECO:0000313" key="2">
    <source>
        <dbReference type="Proteomes" id="UP001178507"/>
    </source>
</evidence>
<accession>A0AA36N9R9</accession>
<organism evidence="1 2">
    <name type="scientific">Effrenium voratum</name>
    <dbReference type="NCBI Taxonomy" id="2562239"/>
    <lineage>
        <taxon>Eukaryota</taxon>
        <taxon>Sar</taxon>
        <taxon>Alveolata</taxon>
        <taxon>Dinophyceae</taxon>
        <taxon>Suessiales</taxon>
        <taxon>Symbiodiniaceae</taxon>
        <taxon>Effrenium</taxon>
    </lineage>
</organism>